<dbReference type="PANTHER" id="PTHR46558:SF11">
    <property type="entry name" value="HTH-TYPE TRANSCRIPTIONAL REGULATOR XRE"/>
    <property type="match status" value="1"/>
</dbReference>
<feature type="domain" description="HTH cro/C1-type" evidence="2">
    <location>
        <begin position="20"/>
        <end position="74"/>
    </location>
</feature>
<accession>A0A553IID9</accession>
<organism evidence="3 4">
    <name type="scientific">Acholeplasma laidlawii</name>
    <dbReference type="NCBI Taxonomy" id="2148"/>
    <lineage>
        <taxon>Bacteria</taxon>
        <taxon>Bacillati</taxon>
        <taxon>Mycoplasmatota</taxon>
        <taxon>Mollicutes</taxon>
        <taxon>Acholeplasmatales</taxon>
        <taxon>Acholeplasmataceae</taxon>
        <taxon>Acholeplasma</taxon>
    </lineage>
</organism>
<dbReference type="SMART" id="SM00530">
    <property type="entry name" value="HTH_XRE"/>
    <property type="match status" value="1"/>
</dbReference>
<dbReference type="SUPFAM" id="SSF47413">
    <property type="entry name" value="lambda repressor-like DNA-binding domains"/>
    <property type="match status" value="1"/>
</dbReference>
<dbReference type="CDD" id="cd00093">
    <property type="entry name" value="HTH_XRE"/>
    <property type="match status" value="1"/>
</dbReference>
<dbReference type="RefSeq" id="WP_012242530.1">
    <property type="nucleotide sequence ID" value="NZ_JACAOE010000001.1"/>
</dbReference>
<comment type="caution">
    <text evidence="3">The sequence shown here is derived from an EMBL/GenBank/DDBJ whole genome shotgun (WGS) entry which is preliminary data.</text>
</comment>
<dbReference type="PROSITE" id="PS50943">
    <property type="entry name" value="HTH_CROC1"/>
    <property type="match status" value="1"/>
</dbReference>
<evidence type="ECO:0000313" key="4">
    <source>
        <dbReference type="Proteomes" id="UP000315938"/>
    </source>
</evidence>
<reference evidence="3 4" key="1">
    <citation type="submission" date="2019-07" db="EMBL/GenBank/DDBJ databases">
        <title>Genome sequence of Acholeplasma laidlawii strain with increased resistance to erythromycin.</title>
        <authorList>
            <person name="Medvedeva E.S."/>
            <person name="Baranova N.B."/>
            <person name="Siniagina M.N."/>
            <person name="Mouzykantov A."/>
            <person name="Chernova O.A."/>
            <person name="Chernov V.M."/>
        </authorList>
    </citation>
    <scope>NUCLEOTIDE SEQUENCE [LARGE SCALE GENOMIC DNA]</scope>
    <source>
        <strain evidence="3 4">PG8REry</strain>
    </source>
</reference>
<dbReference type="InterPro" id="IPR010982">
    <property type="entry name" value="Lambda_DNA-bd_dom_sf"/>
</dbReference>
<dbReference type="AlphaFoldDB" id="A0A553IID9"/>
<protein>
    <submittedName>
        <fullName evidence="3">Helix-turn-helix transcriptional regulator</fullName>
    </submittedName>
</protein>
<evidence type="ECO:0000313" key="3">
    <source>
        <dbReference type="EMBL" id="TRX99968.1"/>
    </source>
</evidence>
<name>A0A553IID9_ACHLA</name>
<dbReference type="GO" id="GO:0003677">
    <property type="term" value="F:DNA binding"/>
    <property type="evidence" value="ECO:0007669"/>
    <property type="project" value="UniProtKB-KW"/>
</dbReference>
<dbReference type="GeneID" id="41338757"/>
<evidence type="ECO:0000259" key="2">
    <source>
        <dbReference type="PROSITE" id="PS50943"/>
    </source>
</evidence>
<dbReference type="Gene3D" id="1.10.260.40">
    <property type="entry name" value="lambda repressor-like DNA-binding domains"/>
    <property type="match status" value="1"/>
</dbReference>
<keyword evidence="1" id="KW-0238">DNA-binding</keyword>
<sequence length="199" mass="23389">MNYQLLSDDDFNNLFISENLKRLRLANNLSTVQVAQIIGKSRQGYVNYESGAREISIHDLITLSGFYNVRVDDIIGNPYSNRNEKALTFRTFEHIDDKIVPSMQLTISTINDDMIAYKKSDLEIDFFWRTQKNQKNRVMLFEYYDKVYVSKVYFNKDHGGFFFINEEPLYFTKANAENLIFKGVYASTLKKDLVIENFF</sequence>
<dbReference type="Proteomes" id="UP000315938">
    <property type="component" value="Unassembled WGS sequence"/>
</dbReference>
<gene>
    <name evidence="3" type="ORF">FNV44_02700</name>
</gene>
<dbReference type="PANTHER" id="PTHR46558">
    <property type="entry name" value="TRACRIPTIONAL REGULATORY PROTEIN-RELATED-RELATED"/>
    <property type="match status" value="1"/>
</dbReference>
<dbReference type="EMBL" id="VKID01000001">
    <property type="protein sequence ID" value="TRX99968.1"/>
    <property type="molecule type" value="Genomic_DNA"/>
</dbReference>
<dbReference type="InterPro" id="IPR001387">
    <property type="entry name" value="Cro/C1-type_HTH"/>
</dbReference>
<dbReference type="Pfam" id="PF01381">
    <property type="entry name" value="HTH_3"/>
    <property type="match status" value="1"/>
</dbReference>
<proteinExistence type="predicted"/>
<evidence type="ECO:0000256" key="1">
    <source>
        <dbReference type="ARBA" id="ARBA00023125"/>
    </source>
</evidence>